<sequence>MRQYDAVALGGPALNSCRVFFCNLASRADCVIRPGCRTRGSNNLEALCVFCALVLPHSFLVQAGLQAVMTPKAVRGSRVKLGMQNRRLSHFPSRGGASRSGSNGSTGGQATTRPKGDQEPTESNHTVMDKTKHNRHNIAKDERQALRSLSEATDFVIKEVDKGGNVMIMNSLDYNKEIARQLADDTAYKKLLHNPLKDTNVTM</sequence>
<protein>
    <submittedName>
        <fullName evidence="2">Uncharacterized protein</fullName>
    </submittedName>
</protein>
<evidence type="ECO:0000313" key="3">
    <source>
        <dbReference type="Proteomes" id="UP001066276"/>
    </source>
</evidence>
<feature type="region of interest" description="Disordered" evidence="1">
    <location>
        <begin position="79"/>
        <end position="138"/>
    </location>
</feature>
<name>A0AAV7RZS2_PLEWA</name>
<evidence type="ECO:0000256" key="1">
    <source>
        <dbReference type="SAM" id="MobiDB-lite"/>
    </source>
</evidence>
<evidence type="ECO:0000313" key="2">
    <source>
        <dbReference type="EMBL" id="KAJ1157207.1"/>
    </source>
</evidence>
<gene>
    <name evidence="2" type="ORF">NDU88_009922</name>
</gene>
<dbReference type="EMBL" id="JANPWB010000009">
    <property type="protein sequence ID" value="KAJ1157207.1"/>
    <property type="molecule type" value="Genomic_DNA"/>
</dbReference>
<comment type="caution">
    <text evidence="2">The sequence shown here is derived from an EMBL/GenBank/DDBJ whole genome shotgun (WGS) entry which is preliminary data.</text>
</comment>
<proteinExistence type="predicted"/>
<keyword evidence="3" id="KW-1185">Reference proteome</keyword>
<dbReference type="AlphaFoldDB" id="A0AAV7RZS2"/>
<accession>A0AAV7RZS2</accession>
<feature type="compositionally biased region" description="Low complexity" evidence="1">
    <location>
        <begin position="93"/>
        <end position="103"/>
    </location>
</feature>
<organism evidence="2 3">
    <name type="scientific">Pleurodeles waltl</name>
    <name type="common">Iberian ribbed newt</name>
    <dbReference type="NCBI Taxonomy" id="8319"/>
    <lineage>
        <taxon>Eukaryota</taxon>
        <taxon>Metazoa</taxon>
        <taxon>Chordata</taxon>
        <taxon>Craniata</taxon>
        <taxon>Vertebrata</taxon>
        <taxon>Euteleostomi</taxon>
        <taxon>Amphibia</taxon>
        <taxon>Batrachia</taxon>
        <taxon>Caudata</taxon>
        <taxon>Salamandroidea</taxon>
        <taxon>Salamandridae</taxon>
        <taxon>Pleurodelinae</taxon>
        <taxon>Pleurodeles</taxon>
    </lineage>
</organism>
<reference evidence="2" key="1">
    <citation type="journal article" date="2022" name="bioRxiv">
        <title>Sequencing and chromosome-scale assembly of the giantPleurodeles waltlgenome.</title>
        <authorList>
            <person name="Brown T."/>
            <person name="Elewa A."/>
            <person name="Iarovenko S."/>
            <person name="Subramanian E."/>
            <person name="Araus A.J."/>
            <person name="Petzold A."/>
            <person name="Susuki M."/>
            <person name="Suzuki K.-i.T."/>
            <person name="Hayashi T."/>
            <person name="Toyoda A."/>
            <person name="Oliveira C."/>
            <person name="Osipova E."/>
            <person name="Leigh N.D."/>
            <person name="Simon A."/>
            <person name="Yun M.H."/>
        </authorList>
    </citation>
    <scope>NUCLEOTIDE SEQUENCE</scope>
    <source>
        <strain evidence="2">20211129_DDA</strain>
        <tissue evidence="2">Liver</tissue>
    </source>
</reference>
<dbReference type="Proteomes" id="UP001066276">
    <property type="component" value="Chromosome 5"/>
</dbReference>